<keyword evidence="2" id="KW-0472">Membrane</keyword>
<feature type="region of interest" description="Disordered" evidence="1">
    <location>
        <begin position="1287"/>
        <end position="1312"/>
    </location>
</feature>
<dbReference type="EMBL" id="JALKII010000005">
    <property type="protein sequence ID" value="MCK0537882.1"/>
    <property type="molecule type" value="Genomic_DNA"/>
</dbReference>
<keyword evidence="2" id="KW-1133">Transmembrane helix</keyword>
<feature type="compositionally biased region" description="Low complexity" evidence="1">
    <location>
        <begin position="1295"/>
        <end position="1304"/>
    </location>
</feature>
<dbReference type="InterPro" id="IPR025263">
    <property type="entry name" value="YhdP_central"/>
</dbReference>
<accession>A0ABT0E8D6</accession>
<sequence length="1312" mass="141302">MTQSPARSRLRTSLDALRRQLWWLVTLALLLLAVYVVLARQAMTLVPELRHQLETLAGERLGAPVTIGSLRGYLDGVVPVFVLQDLEVAAPDADDAPLTLQHVELAIDVGASIWSRSLRLRQLWVRGLDLHLVRDGEGSIRLRGLEALRQDDGADDGGRGLLDIVYRQQRLVLDDVSVRVDWPGLPPLRSDDLSVALVREGSERQVALRLSARDRPLQLDARLRLQGDAYQMEDLRGEGYLRVEGEGLEYWLPETWPLPVKPVAATGRVELWAGMADGAVTGATAVLATREVQLDHEAQALGWRLDRLDARFHLARQAEGYQLTLDELRGETDSVGELRMGPLAAWWDGRFSADTAWRLRAEGLNATAVREQLLAWPFPLPEHLAALREQLVSLAPSGQVPAVYLSGHGAKIAAFNGRFTNLSVAASAARPGVQGVSGWVAGTPEAGIARLTSPALMLDLPALFQAPLAASLSGLVQWHRPAPEALHVRSGVLQAYNADARGKALLDLQLPGGGAAPYLSLRADLHEGNAGHAARYIPLARMGDGAANWLNKAFLGGELRRGRILYEGPLRYDRSQQQSRTQQMAFSVENLTLHYLEGWPDVKAISGTVMLDGLDVLARDLSARYLGSTVQAAQVDVLGIIAGEPLLIISGEVQGPARDLQTVLHETPLADSLPEALQAWQIRSGELDGHLVLQLPLGGGAAQREVVAQARMRGVGLHSDSWRLAATQLAGSGRFSLQDGLQIPALTGVLFGEPITGSVRTGADQVRLAAEGVAPVPALRTWLGEKHWLTPLAGVLPYSAALALPRGGGTVRLQVDSDLHGVSSSLPVPLGKTADERRVSQLVLTARDDRRRLNLHFEQLAAAQLELASDGSLRRGAVRFGAPGAPMPETGLRIDGWLPVLEPLPWALLVADDDSPLRGADSSGGAALPLLNLAVDSAELRFQGQSLGRGSLSLQQRLSGWHLAVASAPLAGELFLPQGYQARGDRPLAVEIGRLHWPFRPGDSVPEVDDVLAQLALPQPDPLRIPAADISVREVVVHGRDYGQWQAQLRPTPEGTHVGGLIGRWRDTTFNGQLDWLATGVQGGASSVSGSFRSTDLGALLGNFGLESFIESRDATGSVDLHWQGSPLAFDYRQLGGSLTVEINNALLPGSDRRTSALRLLGLINIGNTLSRRLRLDFSDVVSEGLLTDRIRGQFIFDGPSISTDNLRIRSSAAEFAIHGTLGLVPQTMDYHIEVTLPLSSNLYAGCLAGPAACASIFVVERLWGERLEKMTSMSYHVSGGWDNPEVEEVQGLFGPRSSGTPSSPGTPPPGD</sequence>
<dbReference type="PANTHER" id="PTHR38690:SF1">
    <property type="entry name" value="PROTEASE"/>
    <property type="match status" value="1"/>
</dbReference>
<dbReference type="NCBIfam" id="TIGR02099">
    <property type="entry name" value="YhdP family protein"/>
    <property type="match status" value="1"/>
</dbReference>
<evidence type="ECO:0000259" key="3">
    <source>
        <dbReference type="Pfam" id="PF13116"/>
    </source>
</evidence>
<keyword evidence="2" id="KW-0812">Transmembrane</keyword>
<feature type="transmembrane region" description="Helical" evidence="2">
    <location>
        <begin position="21"/>
        <end position="38"/>
    </location>
</feature>
<gene>
    <name evidence="4" type="ORF">MU846_09180</name>
</gene>
<dbReference type="InterPro" id="IPR011836">
    <property type="entry name" value="YhdP"/>
</dbReference>
<evidence type="ECO:0000256" key="1">
    <source>
        <dbReference type="SAM" id="MobiDB-lite"/>
    </source>
</evidence>
<evidence type="ECO:0000256" key="2">
    <source>
        <dbReference type="SAM" id="Phobius"/>
    </source>
</evidence>
<dbReference type="PANTHER" id="PTHR38690">
    <property type="entry name" value="PROTEASE-RELATED"/>
    <property type="match status" value="1"/>
</dbReference>
<dbReference type="Pfam" id="PF13116">
    <property type="entry name" value="YhdP"/>
    <property type="match status" value="1"/>
</dbReference>
<reference evidence="4" key="1">
    <citation type="submission" date="2022-04" db="EMBL/GenBank/DDBJ databases">
        <title>Alcanivorax sp. CY1518 draft genome sequence.</title>
        <authorList>
            <person name="Zhao G."/>
            <person name="An M."/>
        </authorList>
    </citation>
    <scope>NUCLEOTIDE SEQUENCE</scope>
    <source>
        <strain evidence="4">CY1518</strain>
    </source>
</reference>
<proteinExistence type="predicted"/>
<evidence type="ECO:0000313" key="5">
    <source>
        <dbReference type="Proteomes" id="UP001165524"/>
    </source>
</evidence>
<feature type="domain" description="YhdP central" evidence="3">
    <location>
        <begin position="19"/>
        <end position="1287"/>
    </location>
</feature>
<dbReference type="Proteomes" id="UP001165524">
    <property type="component" value="Unassembled WGS sequence"/>
</dbReference>
<keyword evidence="5" id="KW-1185">Reference proteome</keyword>
<dbReference type="RefSeq" id="WP_246951926.1">
    <property type="nucleotide sequence ID" value="NZ_JALKII010000005.1"/>
</dbReference>
<comment type="caution">
    <text evidence="4">The sequence shown here is derived from an EMBL/GenBank/DDBJ whole genome shotgun (WGS) entry which is preliminary data.</text>
</comment>
<name>A0ABT0E8D6_9GAMM</name>
<evidence type="ECO:0000313" key="4">
    <source>
        <dbReference type="EMBL" id="MCK0537882.1"/>
    </source>
</evidence>
<organism evidence="4 5">
    <name type="scientific">Alcanivorax quisquiliarum</name>
    <dbReference type="NCBI Taxonomy" id="2933565"/>
    <lineage>
        <taxon>Bacteria</taxon>
        <taxon>Pseudomonadati</taxon>
        <taxon>Pseudomonadota</taxon>
        <taxon>Gammaproteobacteria</taxon>
        <taxon>Oceanospirillales</taxon>
        <taxon>Alcanivoracaceae</taxon>
        <taxon>Alcanivorax</taxon>
    </lineage>
</organism>
<protein>
    <submittedName>
        <fullName evidence="4">TIGR02099 family protein</fullName>
    </submittedName>
</protein>